<evidence type="ECO:0008006" key="4">
    <source>
        <dbReference type="Google" id="ProtNLM"/>
    </source>
</evidence>
<dbReference type="InterPro" id="IPR038765">
    <property type="entry name" value="Papain-like_cys_pep_sf"/>
</dbReference>
<accession>A0A9D2M4S9</accession>
<keyword evidence="1" id="KW-0812">Transmembrane</keyword>
<dbReference type="AlphaFoldDB" id="A0A9D2M4S9"/>
<organism evidence="2 3">
    <name type="scientific">Candidatus Ruthenibacterium avium</name>
    <dbReference type="NCBI Taxonomy" id="2838751"/>
    <lineage>
        <taxon>Bacteria</taxon>
        <taxon>Bacillati</taxon>
        <taxon>Bacillota</taxon>
        <taxon>Clostridia</taxon>
        <taxon>Eubacteriales</taxon>
        <taxon>Oscillospiraceae</taxon>
        <taxon>Ruthenibacterium</taxon>
    </lineage>
</organism>
<comment type="caution">
    <text evidence="2">The sequence shown here is derived from an EMBL/GenBank/DDBJ whole genome shotgun (WGS) entry which is preliminary data.</text>
</comment>
<evidence type="ECO:0000313" key="2">
    <source>
        <dbReference type="EMBL" id="HJB40373.1"/>
    </source>
</evidence>
<evidence type="ECO:0000313" key="3">
    <source>
        <dbReference type="Proteomes" id="UP000824209"/>
    </source>
</evidence>
<dbReference type="Gene3D" id="3.90.1720.10">
    <property type="entry name" value="endopeptidase domain like (from Nostoc punctiforme)"/>
    <property type="match status" value="1"/>
</dbReference>
<reference evidence="2" key="2">
    <citation type="submission" date="2021-04" db="EMBL/GenBank/DDBJ databases">
        <authorList>
            <person name="Gilroy R."/>
        </authorList>
    </citation>
    <scope>NUCLEOTIDE SEQUENCE</scope>
    <source>
        <strain evidence="2">ChiBcec8-14828</strain>
    </source>
</reference>
<keyword evidence="1" id="KW-1133">Transmembrane helix</keyword>
<dbReference type="Proteomes" id="UP000824209">
    <property type="component" value="Unassembled WGS sequence"/>
</dbReference>
<proteinExistence type="predicted"/>
<reference evidence="2" key="1">
    <citation type="journal article" date="2021" name="PeerJ">
        <title>Extensive microbial diversity within the chicken gut microbiome revealed by metagenomics and culture.</title>
        <authorList>
            <person name="Gilroy R."/>
            <person name="Ravi A."/>
            <person name="Getino M."/>
            <person name="Pursley I."/>
            <person name="Horton D.L."/>
            <person name="Alikhan N.F."/>
            <person name="Baker D."/>
            <person name="Gharbi K."/>
            <person name="Hall N."/>
            <person name="Watson M."/>
            <person name="Adriaenssens E.M."/>
            <person name="Foster-Nyarko E."/>
            <person name="Jarju S."/>
            <person name="Secka A."/>
            <person name="Antonio M."/>
            <person name="Oren A."/>
            <person name="Chaudhuri R.R."/>
            <person name="La Ragione R."/>
            <person name="Hildebrand F."/>
            <person name="Pallen M.J."/>
        </authorList>
    </citation>
    <scope>NUCLEOTIDE SEQUENCE</scope>
    <source>
        <strain evidence="2">ChiBcec8-14828</strain>
    </source>
</reference>
<keyword evidence="1" id="KW-0472">Membrane</keyword>
<protein>
    <recommendedName>
        <fullName evidence="4">NlpC/P60 domain-containing protein</fullName>
    </recommendedName>
</protein>
<evidence type="ECO:0000256" key="1">
    <source>
        <dbReference type="SAM" id="Phobius"/>
    </source>
</evidence>
<feature type="transmembrane region" description="Helical" evidence="1">
    <location>
        <begin position="24"/>
        <end position="48"/>
    </location>
</feature>
<dbReference type="SUPFAM" id="SSF54001">
    <property type="entry name" value="Cysteine proteinases"/>
    <property type="match status" value="1"/>
</dbReference>
<name>A0A9D2M4S9_9FIRM</name>
<sequence length="333" mass="35933">MSGSVLLAKLGQSILTDENLRKKAVTIVLTIATALCIPFLAIVCIFAGTGQVSADDVQSHVSDSVIEDFEHMEKTAADIAQAFLDNNLADSELAQAAYCMYLFDVQKTDPNFISKLVSCYAAGGTDSEIAVSLQSTFQVNVPADEYTKLATRIRSVSIDASTFSNPEVKNNLDLVAYAKQAASKGWGYVYGTYGLVLTDKLLSQKEQQFPDNILPYKAFIEENWLGTRTADCVGLIKGYAWYDPATNSFTIGANGMPDVSADGMYTAAATKGTMDTMPDVPGIAVWQSGHIGIYIGDGKVVEAKGTMYGVVTTELSEGSWQGWCYLPAIQYNE</sequence>
<gene>
    <name evidence="2" type="ORF">H9943_08260</name>
</gene>
<dbReference type="EMBL" id="DWYA01000070">
    <property type="protein sequence ID" value="HJB40373.1"/>
    <property type="molecule type" value="Genomic_DNA"/>
</dbReference>